<evidence type="ECO:0000313" key="2">
    <source>
        <dbReference type="EMBL" id="CAH2221441.1"/>
    </source>
</evidence>
<proteinExistence type="predicted"/>
<reference evidence="2" key="1">
    <citation type="submission" date="2022-03" db="EMBL/GenBank/DDBJ databases">
        <authorList>
            <person name="Alioto T."/>
            <person name="Alioto T."/>
            <person name="Gomez Garrido J."/>
        </authorList>
    </citation>
    <scope>NUCLEOTIDE SEQUENCE</scope>
</reference>
<dbReference type="Proteomes" id="UP001295444">
    <property type="component" value="Chromosome 01"/>
</dbReference>
<sequence length="147" mass="17357">MEATNKTRVPAKTNTYLLTGNLYNWIRLRCLFYQHHHTSFFRGSFNTTRGNRGHSRQKRQAADLQRDPQKKPQGQGVSKTKASKTALIQEMKSQRAHRLTIQSIWSQFLRVRRIVSDDNIVNERLTDFSKKFLDKGYHERPNARLWV</sequence>
<protein>
    <submittedName>
        <fullName evidence="2">Uncharacterized protein</fullName>
    </submittedName>
</protein>
<feature type="compositionally biased region" description="Basic and acidic residues" evidence="1">
    <location>
        <begin position="60"/>
        <end position="70"/>
    </location>
</feature>
<gene>
    <name evidence="2" type="ORF">PECUL_23A047275</name>
</gene>
<name>A0AAD1VN29_PELCU</name>
<feature type="region of interest" description="Disordered" evidence="1">
    <location>
        <begin position="44"/>
        <end position="84"/>
    </location>
</feature>
<organism evidence="2 3">
    <name type="scientific">Pelobates cultripes</name>
    <name type="common">Western spadefoot toad</name>
    <dbReference type="NCBI Taxonomy" id="61616"/>
    <lineage>
        <taxon>Eukaryota</taxon>
        <taxon>Metazoa</taxon>
        <taxon>Chordata</taxon>
        <taxon>Craniata</taxon>
        <taxon>Vertebrata</taxon>
        <taxon>Euteleostomi</taxon>
        <taxon>Amphibia</taxon>
        <taxon>Batrachia</taxon>
        <taxon>Anura</taxon>
        <taxon>Pelobatoidea</taxon>
        <taxon>Pelobatidae</taxon>
        <taxon>Pelobates</taxon>
    </lineage>
</organism>
<evidence type="ECO:0000313" key="3">
    <source>
        <dbReference type="Proteomes" id="UP001295444"/>
    </source>
</evidence>
<evidence type="ECO:0000256" key="1">
    <source>
        <dbReference type="SAM" id="MobiDB-lite"/>
    </source>
</evidence>
<accession>A0AAD1VN29</accession>
<keyword evidence="3" id="KW-1185">Reference proteome</keyword>
<dbReference type="EMBL" id="OW240912">
    <property type="protein sequence ID" value="CAH2221441.1"/>
    <property type="molecule type" value="Genomic_DNA"/>
</dbReference>
<dbReference type="AlphaFoldDB" id="A0AAD1VN29"/>